<comment type="similarity">
    <text evidence="1 12">Belongs to the helicase family. DnaB subfamily.</text>
</comment>
<dbReference type="SMART" id="SM00382">
    <property type="entry name" value="AAA"/>
    <property type="match status" value="1"/>
</dbReference>
<protein>
    <recommendedName>
        <fullName evidence="11 12">Replicative DNA helicase</fullName>
        <ecNumber evidence="11 12">5.6.2.3</ecNumber>
    </recommendedName>
</protein>
<evidence type="ECO:0000313" key="15">
    <source>
        <dbReference type="Proteomes" id="UP001165444"/>
    </source>
</evidence>
<evidence type="ECO:0000256" key="3">
    <source>
        <dbReference type="ARBA" id="ARBA00022705"/>
    </source>
</evidence>
<dbReference type="RefSeq" id="WP_243324796.1">
    <property type="nucleotide sequence ID" value="NZ_JAKZMM010000018.1"/>
</dbReference>
<evidence type="ECO:0000256" key="9">
    <source>
        <dbReference type="ARBA" id="ARBA00023235"/>
    </source>
</evidence>
<comment type="catalytic activity">
    <reaction evidence="10 12">
        <text>ATP + H2O = ADP + phosphate + H(+)</text>
        <dbReference type="Rhea" id="RHEA:13065"/>
        <dbReference type="ChEBI" id="CHEBI:15377"/>
        <dbReference type="ChEBI" id="CHEBI:15378"/>
        <dbReference type="ChEBI" id="CHEBI:30616"/>
        <dbReference type="ChEBI" id="CHEBI:43474"/>
        <dbReference type="ChEBI" id="CHEBI:456216"/>
        <dbReference type="EC" id="5.6.2.3"/>
    </reaction>
</comment>
<evidence type="ECO:0000256" key="6">
    <source>
        <dbReference type="ARBA" id="ARBA00022806"/>
    </source>
</evidence>
<evidence type="ECO:0000313" key="14">
    <source>
        <dbReference type="EMBL" id="MCJ2380678.1"/>
    </source>
</evidence>
<evidence type="ECO:0000256" key="7">
    <source>
        <dbReference type="ARBA" id="ARBA00022840"/>
    </source>
</evidence>
<comment type="function">
    <text evidence="12">The main replicative DNA helicase, it participates in initiation and elongation during chromosome replication. Travels ahead of the DNA replisome, separating dsDNA into templates for DNA synthesis. A processive ATP-dependent 5'-3' DNA helicase it has DNA-dependent ATPase activity.</text>
</comment>
<keyword evidence="4 12" id="KW-0547">Nucleotide-binding</keyword>
<dbReference type="InterPro" id="IPR007693">
    <property type="entry name" value="DNA_helicase_DnaB-like_N"/>
</dbReference>
<dbReference type="InterPro" id="IPR016136">
    <property type="entry name" value="DNA_helicase_N/primase_C"/>
</dbReference>
<proteinExistence type="inferred from homology"/>
<dbReference type="InterPro" id="IPR027417">
    <property type="entry name" value="P-loop_NTPase"/>
</dbReference>
<dbReference type="SUPFAM" id="SSF52540">
    <property type="entry name" value="P-loop containing nucleoside triphosphate hydrolases"/>
    <property type="match status" value="1"/>
</dbReference>
<dbReference type="PROSITE" id="PS51199">
    <property type="entry name" value="SF4_HELICASE"/>
    <property type="match status" value="1"/>
</dbReference>
<keyword evidence="2 12" id="KW-0639">Primosome</keyword>
<dbReference type="Proteomes" id="UP001165444">
    <property type="component" value="Unassembled WGS sequence"/>
</dbReference>
<evidence type="ECO:0000256" key="1">
    <source>
        <dbReference type="ARBA" id="ARBA00008428"/>
    </source>
</evidence>
<dbReference type="InterPro" id="IPR007694">
    <property type="entry name" value="DNA_helicase_DnaB-like_C"/>
</dbReference>
<dbReference type="InterPro" id="IPR036185">
    <property type="entry name" value="DNA_heli_DnaB-like_N_sf"/>
</dbReference>
<dbReference type="GO" id="GO:0016787">
    <property type="term" value="F:hydrolase activity"/>
    <property type="evidence" value="ECO:0007669"/>
    <property type="project" value="UniProtKB-KW"/>
</dbReference>
<dbReference type="SUPFAM" id="SSF48024">
    <property type="entry name" value="N-terminal domain of DnaB helicase"/>
    <property type="match status" value="1"/>
</dbReference>
<reference evidence="14 15" key="1">
    <citation type="submission" date="2022-03" db="EMBL/GenBank/DDBJ databases">
        <title>Parabacteroides sp. nov. isolated from swine feces.</title>
        <authorList>
            <person name="Bak J.E."/>
        </authorList>
    </citation>
    <scope>NUCLEOTIDE SEQUENCE [LARGE SCALE GENOMIC DNA]</scope>
    <source>
        <strain evidence="14 15">AGMB00274</strain>
    </source>
</reference>
<keyword evidence="3 12" id="KW-0235">DNA replication</keyword>
<keyword evidence="9" id="KW-0413">Isomerase</keyword>
<evidence type="ECO:0000256" key="10">
    <source>
        <dbReference type="ARBA" id="ARBA00048954"/>
    </source>
</evidence>
<gene>
    <name evidence="14" type="primary">dnaB</name>
    <name evidence="14" type="ORF">MUN53_08660</name>
</gene>
<accession>A0ABT0C0W9</accession>
<dbReference type="Gene3D" id="3.40.50.300">
    <property type="entry name" value="P-loop containing nucleotide triphosphate hydrolases"/>
    <property type="match status" value="1"/>
</dbReference>
<comment type="caution">
    <text evidence="14">The sequence shown here is derived from an EMBL/GenBank/DDBJ whole genome shotgun (WGS) entry which is preliminary data.</text>
</comment>
<evidence type="ECO:0000259" key="13">
    <source>
        <dbReference type="PROSITE" id="PS51199"/>
    </source>
</evidence>
<dbReference type="InterPro" id="IPR003593">
    <property type="entry name" value="AAA+_ATPase"/>
</dbReference>
<dbReference type="InterPro" id="IPR007692">
    <property type="entry name" value="DNA_helicase_DnaB"/>
</dbReference>
<keyword evidence="8 12" id="KW-0238">DNA-binding</keyword>
<keyword evidence="7 12" id="KW-0067">ATP-binding</keyword>
<dbReference type="CDD" id="cd00984">
    <property type="entry name" value="DnaB_C"/>
    <property type="match status" value="1"/>
</dbReference>
<evidence type="ECO:0000256" key="8">
    <source>
        <dbReference type="ARBA" id="ARBA00023125"/>
    </source>
</evidence>
<dbReference type="Pfam" id="PF03796">
    <property type="entry name" value="DnaB_C"/>
    <property type="match status" value="1"/>
</dbReference>
<dbReference type="PANTHER" id="PTHR30153">
    <property type="entry name" value="REPLICATIVE DNA HELICASE DNAB"/>
    <property type="match status" value="1"/>
</dbReference>
<dbReference type="EMBL" id="JAKZMM010000018">
    <property type="protein sequence ID" value="MCJ2380678.1"/>
    <property type="molecule type" value="Genomic_DNA"/>
</dbReference>
<organism evidence="14 15">
    <name type="scientific">Parabacteroides faecalis</name>
    <dbReference type="NCBI Taxonomy" id="2924040"/>
    <lineage>
        <taxon>Bacteria</taxon>
        <taxon>Pseudomonadati</taxon>
        <taxon>Bacteroidota</taxon>
        <taxon>Bacteroidia</taxon>
        <taxon>Bacteroidales</taxon>
        <taxon>Tannerellaceae</taxon>
        <taxon>Parabacteroides</taxon>
    </lineage>
</organism>
<dbReference type="Gene3D" id="1.10.860.10">
    <property type="entry name" value="DNAb Helicase, Chain A"/>
    <property type="match status" value="1"/>
</dbReference>
<dbReference type="PANTHER" id="PTHR30153:SF2">
    <property type="entry name" value="REPLICATIVE DNA HELICASE"/>
    <property type="match status" value="1"/>
</dbReference>
<evidence type="ECO:0000256" key="5">
    <source>
        <dbReference type="ARBA" id="ARBA00022801"/>
    </source>
</evidence>
<dbReference type="Pfam" id="PF00772">
    <property type="entry name" value="DnaB"/>
    <property type="match status" value="1"/>
</dbReference>
<keyword evidence="5 12" id="KW-0378">Hydrolase</keyword>
<feature type="domain" description="SF4 helicase" evidence="13">
    <location>
        <begin position="193"/>
        <end position="465"/>
    </location>
</feature>
<name>A0ABT0C0W9_9BACT</name>
<dbReference type="GO" id="GO:0003678">
    <property type="term" value="F:DNA helicase activity"/>
    <property type="evidence" value="ECO:0007669"/>
    <property type="project" value="UniProtKB-EC"/>
</dbReference>
<dbReference type="EC" id="5.6.2.3" evidence="11 12"/>
<keyword evidence="15" id="KW-1185">Reference proteome</keyword>
<dbReference type="NCBIfam" id="TIGR00665">
    <property type="entry name" value="DnaB"/>
    <property type="match status" value="1"/>
</dbReference>
<sequence>MAREIQNRQRRHTTDAYTKQIEQQHSAERYVIGCLLLESSAICRVVEILRDDCFADQRLKLVYQAVKDIWRDGQQPDIISVTNRLLQAGDLENAGGAYQISQYASNVGSTTNLEEHAMFIRQCYTSRKLMEAGVTIRSLSMDTSADVGDQVAKAIRIVEDVMNDMDYSNPIRTMAESTDRALAEYEKRERINQEGKPWGLRSGIRILDRYLHGFKPGQLIVVGARPGMGKTSLLLHFAKSIAQANERVAIFSLEMNDVSLANRLLLSCTDIDRNAFKDGCLTPQDRNKLIDASGYLRSLPIHIDETPSLSIQQIKVRSMNLKRKSGLSAIMIDYLQLMNMKSENRNYNREQEIANTTKQLKQLAKELDVPVILLSQMNRNIEQKLQGGKKTTSIPMLSDLRESGAIEQDADVVLLIHRPEYYQDTDAIKGIGLINIAKQRDGCTGKVEFAYSEDMTKIGDSPKNGGDPL</sequence>
<evidence type="ECO:0000256" key="4">
    <source>
        <dbReference type="ARBA" id="ARBA00022741"/>
    </source>
</evidence>
<evidence type="ECO:0000256" key="11">
    <source>
        <dbReference type="NCBIfam" id="TIGR00665"/>
    </source>
</evidence>
<evidence type="ECO:0000256" key="12">
    <source>
        <dbReference type="RuleBase" id="RU362085"/>
    </source>
</evidence>
<keyword evidence="6 12" id="KW-0347">Helicase</keyword>
<evidence type="ECO:0000256" key="2">
    <source>
        <dbReference type="ARBA" id="ARBA00022515"/>
    </source>
</evidence>